<dbReference type="PANTHER" id="PTHR30332:SF17">
    <property type="entry name" value="TYPE IV PILIATION SYSTEM PROTEIN DR_0774-RELATED"/>
    <property type="match status" value="1"/>
</dbReference>
<dbReference type="Pfam" id="PF00263">
    <property type="entry name" value="Secretin"/>
    <property type="match status" value="1"/>
</dbReference>
<dbReference type="InterPro" id="IPR001775">
    <property type="entry name" value="GspD/PilQ"/>
</dbReference>
<keyword evidence="5" id="KW-0732">Signal</keyword>
<keyword evidence="1" id="KW-0813">Transport</keyword>
<keyword evidence="3" id="KW-0998">Cell outer membrane</keyword>
<evidence type="ECO:0000256" key="1">
    <source>
        <dbReference type="ARBA" id="ARBA00022448"/>
    </source>
</evidence>
<sequence length="655" mass="72449">MSIRIFILFILFCAGFSSVCHAQQPEESYRRVEERLYTLATTVPGLQKKVKLSVSGVSVQEFLRALAQANDLNINVDPSLNFNIVNNFRDETALNVLLFLSKTYQLDINVIGSIMSISKLPGARPVYKVKDPDISYNANNESLTYNLQNDTLTRVAQKISSISNKNVIVPVSLNGKLVSGYMAEAPFETGVEKLAYANSLKYKKTNDNVYVLENLIPGEEVFINDDRQTDIRFRPGAQQIQGAGGMNGMGGGNTGGNNYAVYGKSNGDKGKLFTIQAANTPISELIKRASEDANVDYFLYSQLDGNITTNVKNISFDLFLSSIFQGTPYTYRIDNGIYLIGNRKNEGLRTSKIIQLQHRSIDTMMTMIPMEWKRDVEIKEFREQNMLLLSGSSPQITEIEAYIHKLDKIVPMVLIEVTLLDINKGNTVKTGIKMGVADSIPQTGGSLFPALDFTFGAGSINRFLSFLGKNNAFNLGRVTPNFYVTLSALEANKNVEMRSVPKLSTLNGHKAKLSIGSKRYYKTKTQNVTPSINTTIITTEQFTAVDANLNIDIQPIVSGDDQITLKITVDISDFIGAIKDGEPPPTSTSKFESIIRARNEDMIVLGGIERTENSSSGSGVPLLSRIPVLKWLFSSREKTTNKVVSVVFIKPTIIY</sequence>
<feature type="domain" description="Secretin/TonB short N-terminal" evidence="7">
    <location>
        <begin position="298"/>
        <end position="341"/>
    </location>
</feature>
<name>A0A380BJR2_SPHSI</name>
<evidence type="ECO:0000313" key="8">
    <source>
        <dbReference type="EMBL" id="SUJ02313.1"/>
    </source>
</evidence>
<protein>
    <submittedName>
        <fullName evidence="8">Pullulanase secretion envelope pulD</fullName>
    </submittedName>
</protein>
<dbReference type="PRINTS" id="PR00811">
    <property type="entry name" value="BCTERIALGSPD"/>
</dbReference>
<gene>
    <name evidence="8" type="primary">pulD</name>
    <name evidence="8" type="ORF">NCTC11388_00970</name>
</gene>
<accession>A0A380BJR2</accession>
<dbReference type="AlphaFoldDB" id="A0A380BJR2"/>
<keyword evidence="2" id="KW-0472">Membrane</keyword>
<dbReference type="InterPro" id="IPR011662">
    <property type="entry name" value="Secretin/TonB_short_N"/>
</dbReference>
<proteinExistence type="inferred from homology"/>
<dbReference type="Proteomes" id="UP000254893">
    <property type="component" value="Unassembled WGS sequence"/>
</dbReference>
<evidence type="ECO:0000256" key="3">
    <source>
        <dbReference type="ARBA" id="ARBA00023237"/>
    </source>
</evidence>
<dbReference type="InterPro" id="IPR004846">
    <property type="entry name" value="T2SS/T3SS_dom"/>
</dbReference>
<dbReference type="GO" id="GO:0009306">
    <property type="term" value="P:protein secretion"/>
    <property type="evidence" value="ECO:0007669"/>
    <property type="project" value="InterPro"/>
</dbReference>
<evidence type="ECO:0000259" key="7">
    <source>
        <dbReference type="Pfam" id="PF07660"/>
    </source>
</evidence>
<dbReference type="EMBL" id="UGYW01000002">
    <property type="protein sequence ID" value="SUJ02313.1"/>
    <property type="molecule type" value="Genomic_DNA"/>
</dbReference>
<feature type="chain" id="PRO_5016631758" evidence="5">
    <location>
        <begin position="23"/>
        <end position="655"/>
    </location>
</feature>
<dbReference type="Pfam" id="PF07660">
    <property type="entry name" value="STN"/>
    <property type="match status" value="1"/>
</dbReference>
<evidence type="ECO:0000256" key="2">
    <source>
        <dbReference type="ARBA" id="ARBA00023136"/>
    </source>
</evidence>
<organism evidence="8 9">
    <name type="scientific">Sphingobacterium spiritivorum</name>
    <name type="common">Flavobacterium spiritivorum</name>
    <dbReference type="NCBI Taxonomy" id="258"/>
    <lineage>
        <taxon>Bacteria</taxon>
        <taxon>Pseudomonadati</taxon>
        <taxon>Bacteroidota</taxon>
        <taxon>Sphingobacteriia</taxon>
        <taxon>Sphingobacteriales</taxon>
        <taxon>Sphingobacteriaceae</taxon>
        <taxon>Sphingobacterium</taxon>
    </lineage>
</organism>
<dbReference type="GO" id="GO:0015627">
    <property type="term" value="C:type II protein secretion system complex"/>
    <property type="evidence" value="ECO:0007669"/>
    <property type="project" value="TreeGrafter"/>
</dbReference>
<dbReference type="RefSeq" id="WP_258861980.1">
    <property type="nucleotide sequence ID" value="NZ_UGYW01000002.1"/>
</dbReference>
<reference evidence="8 9" key="1">
    <citation type="submission" date="2018-06" db="EMBL/GenBank/DDBJ databases">
        <authorList>
            <consortium name="Pathogen Informatics"/>
            <person name="Doyle S."/>
        </authorList>
    </citation>
    <scope>NUCLEOTIDE SEQUENCE [LARGE SCALE GENOMIC DNA]</scope>
    <source>
        <strain evidence="8 9">NCTC11388</strain>
    </source>
</reference>
<comment type="similarity">
    <text evidence="4">Belongs to the bacterial secretin family.</text>
</comment>
<evidence type="ECO:0000256" key="5">
    <source>
        <dbReference type="SAM" id="SignalP"/>
    </source>
</evidence>
<feature type="signal peptide" evidence="5">
    <location>
        <begin position="1"/>
        <end position="22"/>
    </location>
</feature>
<dbReference type="InterPro" id="IPR050810">
    <property type="entry name" value="Bact_Secretion_Sys_Channel"/>
</dbReference>
<feature type="domain" description="Type II/III secretion system secretin-like" evidence="6">
    <location>
        <begin position="488"/>
        <end position="654"/>
    </location>
</feature>
<dbReference type="Gene3D" id="3.55.50.30">
    <property type="match status" value="1"/>
</dbReference>
<evidence type="ECO:0000256" key="4">
    <source>
        <dbReference type="RuleBase" id="RU004003"/>
    </source>
</evidence>
<evidence type="ECO:0000259" key="6">
    <source>
        <dbReference type="Pfam" id="PF00263"/>
    </source>
</evidence>
<dbReference type="PANTHER" id="PTHR30332">
    <property type="entry name" value="PROBABLE GENERAL SECRETION PATHWAY PROTEIN D"/>
    <property type="match status" value="1"/>
</dbReference>
<dbReference type="GO" id="GO:0019867">
    <property type="term" value="C:outer membrane"/>
    <property type="evidence" value="ECO:0007669"/>
    <property type="project" value="InterPro"/>
</dbReference>
<evidence type="ECO:0000313" key="9">
    <source>
        <dbReference type="Proteomes" id="UP000254893"/>
    </source>
</evidence>